<sequence>GINLLDDFKKILDEAPVIDKRFRNGREIYETYVEPSMINLYRVGAHVALSSIFEEYCKEGTNVYSYYATVEDREHLDAGVQQLASGRATIQSTITLEKVVIDMVALYLGDHNLFVALGTRMADKQFQELHEKVNEAFKKGDNNEVMRLMNLSFGDKNYSISHLFKDQQRKIINRLLEATWRDIESSFRRIYEHNYAIMLTLRNMNMPLPKALSAPAEFIINEDFCKEIRSDEMNLEALKNLAEEAQRLSLNLDHATICFEGASKINKLMQKFSESTDDIELLLTIDRVLKILK</sequence>
<reference evidence="1" key="1">
    <citation type="journal article" date="2014" name="Front. Microbiol.">
        <title>High frequency of phylogenetically diverse reductive dehalogenase-homologous genes in deep subseafloor sedimentary metagenomes.</title>
        <authorList>
            <person name="Kawai M."/>
            <person name="Futagami T."/>
            <person name="Toyoda A."/>
            <person name="Takaki Y."/>
            <person name="Nishi S."/>
            <person name="Hori S."/>
            <person name="Arai W."/>
            <person name="Tsubouchi T."/>
            <person name="Morono Y."/>
            <person name="Uchiyama I."/>
            <person name="Ito T."/>
            <person name="Fujiyama A."/>
            <person name="Inagaki F."/>
            <person name="Takami H."/>
        </authorList>
    </citation>
    <scope>NUCLEOTIDE SEQUENCE</scope>
    <source>
        <strain evidence="1">Expedition CK06-06</strain>
    </source>
</reference>
<dbReference type="AlphaFoldDB" id="X1BH51"/>
<comment type="caution">
    <text evidence="1">The sequence shown here is derived from an EMBL/GenBank/DDBJ whole genome shotgun (WGS) entry which is preliminary data.</text>
</comment>
<dbReference type="EMBL" id="BART01019708">
    <property type="protein sequence ID" value="GAG95254.1"/>
    <property type="molecule type" value="Genomic_DNA"/>
</dbReference>
<protein>
    <submittedName>
        <fullName evidence="1">Uncharacterized protein</fullName>
    </submittedName>
</protein>
<gene>
    <name evidence="1" type="ORF">S01H4_36808</name>
</gene>
<accession>X1BH51</accession>
<organism evidence="1">
    <name type="scientific">marine sediment metagenome</name>
    <dbReference type="NCBI Taxonomy" id="412755"/>
    <lineage>
        <taxon>unclassified sequences</taxon>
        <taxon>metagenomes</taxon>
        <taxon>ecological metagenomes</taxon>
    </lineage>
</organism>
<dbReference type="InterPro" id="IPR021923">
    <property type="entry name" value="DUF3536"/>
</dbReference>
<proteinExistence type="predicted"/>
<feature type="non-terminal residue" evidence="1">
    <location>
        <position position="293"/>
    </location>
</feature>
<dbReference type="Pfam" id="PF12055">
    <property type="entry name" value="DUF3536"/>
    <property type="match status" value="1"/>
</dbReference>
<evidence type="ECO:0000313" key="1">
    <source>
        <dbReference type="EMBL" id="GAG95254.1"/>
    </source>
</evidence>
<name>X1BH51_9ZZZZ</name>
<feature type="non-terminal residue" evidence="1">
    <location>
        <position position="1"/>
    </location>
</feature>